<reference evidence="3 4" key="2">
    <citation type="submission" date="2018-03" db="EMBL/GenBank/DDBJ databases">
        <title>The ancient ancestry and fast evolution of plastids.</title>
        <authorList>
            <person name="Moore K.R."/>
            <person name="Magnabosco C."/>
            <person name="Momper L."/>
            <person name="Gold D.A."/>
            <person name="Bosak T."/>
            <person name="Fournier G.P."/>
        </authorList>
    </citation>
    <scope>NUCLEOTIDE SEQUENCE [LARGE SCALE GENOMIC DNA]</scope>
    <source>
        <strain evidence="3 4">ULC18</strain>
    </source>
</reference>
<dbReference type="PANTHER" id="PTHR31131:SF6">
    <property type="entry name" value="CASTOR ACT DOMAIN-CONTAINING PROTEIN"/>
    <property type="match status" value="1"/>
</dbReference>
<dbReference type="Gene3D" id="3.30.2130.10">
    <property type="entry name" value="VC0802-like"/>
    <property type="match status" value="1"/>
</dbReference>
<dbReference type="Pfam" id="PF21631">
    <property type="entry name" value="A9CJY8-like_N"/>
    <property type="match status" value="1"/>
</dbReference>
<organism evidence="3 4">
    <name type="scientific">Stenomitos frigidus ULC18</name>
    <dbReference type="NCBI Taxonomy" id="2107698"/>
    <lineage>
        <taxon>Bacteria</taxon>
        <taxon>Bacillati</taxon>
        <taxon>Cyanobacteriota</taxon>
        <taxon>Cyanophyceae</taxon>
        <taxon>Leptolyngbyales</taxon>
        <taxon>Leptolyngbyaceae</taxon>
        <taxon>Stenomitos</taxon>
    </lineage>
</organism>
<evidence type="ECO:0000259" key="1">
    <source>
        <dbReference type="Pfam" id="PF13840"/>
    </source>
</evidence>
<dbReference type="InterPro" id="IPR016540">
    <property type="entry name" value="UCP008459"/>
</dbReference>
<protein>
    <submittedName>
        <fullName evidence="3">ACT domain-containing protein</fullName>
    </submittedName>
</protein>
<dbReference type="RefSeq" id="WP_106256926.1">
    <property type="nucleotide sequence ID" value="NZ_CAWNSW010000004.1"/>
</dbReference>
<reference evidence="4" key="1">
    <citation type="submission" date="2018-02" db="EMBL/GenBank/DDBJ databases">
        <authorList>
            <person name="Moore K."/>
            <person name="Momper L."/>
        </authorList>
    </citation>
    <scope>NUCLEOTIDE SEQUENCE [LARGE SCALE GENOMIC DNA]</scope>
    <source>
        <strain evidence="4">ULC18</strain>
    </source>
</reference>
<feature type="domain" description="A9CJY8-like N-terminal" evidence="2">
    <location>
        <begin position="14"/>
        <end position="53"/>
    </location>
</feature>
<name>A0A2T1E6F8_9CYAN</name>
<keyword evidence="4" id="KW-1185">Reference proteome</keyword>
<dbReference type="Proteomes" id="UP000239576">
    <property type="component" value="Unassembled WGS sequence"/>
</dbReference>
<dbReference type="OrthoDB" id="5615858at2"/>
<evidence type="ECO:0000313" key="3">
    <source>
        <dbReference type="EMBL" id="PSB28326.1"/>
    </source>
</evidence>
<dbReference type="PANTHER" id="PTHR31131">
    <property type="entry name" value="CHROMOSOME 1, WHOLE GENOME SHOTGUN SEQUENCE"/>
    <property type="match status" value="1"/>
</dbReference>
<gene>
    <name evidence="3" type="ORF">C7B82_14095</name>
</gene>
<dbReference type="EMBL" id="PVWK01000081">
    <property type="protein sequence ID" value="PSB28326.1"/>
    <property type="molecule type" value="Genomic_DNA"/>
</dbReference>
<sequence length="135" mass="14637">MPTAGLTLSVLPDVFAVCRLKQNEPIPAWSLQGFFSITRTEDERSIVCSQANMSLGVQAIGLERDWRCFKVEGSLDFALTGILLSIAAPLAEAGIGIFAISTYETDYILVKQSNLDRAVQALSKAGHQLVQPPID</sequence>
<comment type="caution">
    <text evidence="3">The sequence shown here is derived from an EMBL/GenBank/DDBJ whole genome shotgun (WGS) entry which is preliminary data.</text>
</comment>
<evidence type="ECO:0000313" key="4">
    <source>
        <dbReference type="Proteomes" id="UP000239576"/>
    </source>
</evidence>
<dbReference type="SUPFAM" id="SSF55021">
    <property type="entry name" value="ACT-like"/>
    <property type="match status" value="2"/>
</dbReference>
<dbReference type="Pfam" id="PF13840">
    <property type="entry name" value="ACT_7"/>
    <property type="match status" value="1"/>
</dbReference>
<dbReference type="InterPro" id="IPR045865">
    <property type="entry name" value="ACT-like_dom_sf"/>
</dbReference>
<evidence type="ECO:0000259" key="2">
    <source>
        <dbReference type="Pfam" id="PF21631"/>
    </source>
</evidence>
<dbReference type="InterPro" id="IPR027795">
    <property type="entry name" value="CASTOR_ACT_dom"/>
</dbReference>
<dbReference type="AlphaFoldDB" id="A0A2T1E6F8"/>
<dbReference type="InterPro" id="IPR049447">
    <property type="entry name" value="A9CJY8-like_N"/>
</dbReference>
<accession>A0A2T1E6F8</accession>
<dbReference type="PIRSF" id="PIRSF008459">
    <property type="entry name" value="UCP008459"/>
    <property type="match status" value="1"/>
</dbReference>
<proteinExistence type="predicted"/>
<feature type="domain" description="CASTOR ACT" evidence="1">
    <location>
        <begin position="63"/>
        <end position="123"/>
    </location>
</feature>
<dbReference type="InterPro" id="IPR051719">
    <property type="entry name" value="CASTOR_mTORC1"/>
</dbReference>